<dbReference type="Pfam" id="PF17762">
    <property type="entry name" value="HTH_ParB"/>
    <property type="match status" value="1"/>
</dbReference>
<dbReference type="SUPFAM" id="SSF109709">
    <property type="entry name" value="KorB DNA-binding domain-like"/>
    <property type="match status" value="1"/>
</dbReference>
<dbReference type="Pfam" id="PF02195">
    <property type="entry name" value="ParB_N"/>
    <property type="match status" value="1"/>
</dbReference>
<dbReference type="InterPro" id="IPR050336">
    <property type="entry name" value="Chromosome_partition/occlusion"/>
</dbReference>
<evidence type="ECO:0000256" key="1">
    <source>
        <dbReference type="ARBA" id="ARBA00006295"/>
    </source>
</evidence>
<dbReference type="Proteomes" id="UP001595887">
    <property type="component" value="Unassembled WGS sequence"/>
</dbReference>
<dbReference type="NCBIfam" id="TIGR00180">
    <property type="entry name" value="parB_part"/>
    <property type="match status" value="1"/>
</dbReference>
<accession>A0ABV8RDK0</accession>
<proteinExistence type="inferred from homology"/>
<dbReference type="Pfam" id="PF23552">
    <property type="entry name" value="ParB_C"/>
    <property type="match status" value="1"/>
</dbReference>
<evidence type="ECO:0000313" key="6">
    <source>
        <dbReference type="EMBL" id="MFC4291300.1"/>
    </source>
</evidence>
<keyword evidence="7" id="KW-1185">Reference proteome</keyword>
<protein>
    <submittedName>
        <fullName evidence="6">ParB/RepB/Spo0J family partition protein</fullName>
    </submittedName>
</protein>
<dbReference type="Gene3D" id="3.90.1530.30">
    <property type="match status" value="1"/>
</dbReference>
<comment type="function">
    <text evidence="4">Involved in chromosome partition. Localize to both poles of the predivisional cell following completion of DNA replication. Binds to the DNA origin of replication.</text>
</comment>
<dbReference type="EMBL" id="JBHSDH010000010">
    <property type="protein sequence ID" value="MFC4291300.1"/>
    <property type="molecule type" value="Genomic_DNA"/>
</dbReference>
<dbReference type="CDD" id="cd16393">
    <property type="entry name" value="SPO0J_N"/>
    <property type="match status" value="1"/>
</dbReference>
<evidence type="ECO:0000256" key="3">
    <source>
        <dbReference type="ARBA" id="ARBA00023125"/>
    </source>
</evidence>
<dbReference type="InterPro" id="IPR041468">
    <property type="entry name" value="HTH_ParB/Spo0J"/>
</dbReference>
<dbReference type="SMART" id="SM00470">
    <property type="entry name" value="ParB"/>
    <property type="match status" value="1"/>
</dbReference>
<organism evidence="6 7">
    <name type="scientific">Sphingorhabdus arenilitoris</name>
    <dbReference type="NCBI Taxonomy" id="1490041"/>
    <lineage>
        <taxon>Bacteria</taxon>
        <taxon>Pseudomonadati</taxon>
        <taxon>Pseudomonadota</taxon>
        <taxon>Alphaproteobacteria</taxon>
        <taxon>Sphingomonadales</taxon>
        <taxon>Sphingomonadaceae</taxon>
        <taxon>Sphingorhabdus</taxon>
    </lineage>
</organism>
<keyword evidence="2" id="KW-0159">Chromosome partition</keyword>
<sequence length="316" mass="34180">MSDPKEKAVPRKLGLGRGLDALLGEAIREQPVVRDDGDASAVNSNSKARAVAAGIASINVADITPNPAQPRRHFAEPALEELAQSLSRHGIIQPIVVRPFGKGYQIVAGERRWRAAQKAQIHSIPAIVRDFDDAETLEIAIIENIQRQDLNPIEEAEAYKRLSDEFGHSQAALAQIVDKSRSHVANMMRLLDLPPTLRDLVIENKLQMGHARALLGSEQAVELAAVVVKKGLSVRATEALVRKNKSGSKAATTKPSMRDASADADIRAVENHLGDLLGLKVMIKQEGSSGAGAVTFQYGSLDQLDMLCQRLTGETF</sequence>
<dbReference type="SUPFAM" id="SSF110849">
    <property type="entry name" value="ParB/Sulfiredoxin"/>
    <property type="match status" value="1"/>
</dbReference>
<evidence type="ECO:0000256" key="4">
    <source>
        <dbReference type="ARBA" id="ARBA00025472"/>
    </source>
</evidence>
<evidence type="ECO:0000259" key="5">
    <source>
        <dbReference type="SMART" id="SM00470"/>
    </source>
</evidence>
<evidence type="ECO:0000313" key="7">
    <source>
        <dbReference type="Proteomes" id="UP001595887"/>
    </source>
</evidence>
<dbReference type="InterPro" id="IPR003115">
    <property type="entry name" value="ParB_N"/>
</dbReference>
<keyword evidence="3" id="KW-0238">DNA-binding</keyword>
<evidence type="ECO:0000256" key="2">
    <source>
        <dbReference type="ARBA" id="ARBA00022829"/>
    </source>
</evidence>
<dbReference type="InterPro" id="IPR004437">
    <property type="entry name" value="ParB/RepB/Spo0J"/>
</dbReference>
<comment type="caution">
    <text evidence="6">The sequence shown here is derived from an EMBL/GenBank/DDBJ whole genome shotgun (WGS) entry which is preliminary data.</text>
</comment>
<dbReference type="Gene3D" id="1.10.10.2830">
    <property type="match status" value="1"/>
</dbReference>
<dbReference type="RefSeq" id="WP_381420995.1">
    <property type="nucleotide sequence ID" value="NZ_JBHSDH010000010.1"/>
</dbReference>
<reference evidence="7" key="1">
    <citation type="journal article" date="2019" name="Int. J. Syst. Evol. Microbiol.">
        <title>The Global Catalogue of Microorganisms (GCM) 10K type strain sequencing project: providing services to taxonomists for standard genome sequencing and annotation.</title>
        <authorList>
            <consortium name="The Broad Institute Genomics Platform"/>
            <consortium name="The Broad Institute Genome Sequencing Center for Infectious Disease"/>
            <person name="Wu L."/>
            <person name="Ma J."/>
        </authorList>
    </citation>
    <scope>NUCLEOTIDE SEQUENCE [LARGE SCALE GENOMIC DNA]</scope>
    <source>
        <strain evidence="7">CECT 8531</strain>
    </source>
</reference>
<feature type="domain" description="ParB-like N-terminal" evidence="5">
    <location>
        <begin position="56"/>
        <end position="145"/>
    </location>
</feature>
<dbReference type="InterPro" id="IPR036086">
    <property type="entry name" value="ParB/Sulfiredoxin_sf"/>
</dbReference>
<comment type="similarity">
    <text evidence="1">Belongs to the ParB family.</text>
</comment>
<dbReference type="PANTHER" id="PTHR33375:SF1">
    <property type="entry name" value="CHROMOSOME-PARTITIONING PROTEIN PARB-RELATED"/>
    <property type="match status" value="1"/>
</dbReference>
<name>A0ABV8RDK0_9SPHN</name>
<gene>
    <name evidence="6" type="ORF">ACFOWX_02610</name>
</gene>
<dbReference type="InterPro" id="IPR057240">
    <property type="entry name" value="ParB_dimer_C"/>
</dbReference>
<dbReference type="PANTHER" id="PTHR33375">
    <property type="entry name" value="CHROMOSOME-PARTITIONING PROTEIN PARB-RELATED"/>
    <property type="match status" value="1"/>
</dbReference>